<feature type="compositionally biased region" description="Basic and acidic residues" evidence="1">
    <location>
        <begin position="57"/>
        <end position="91"/>
    </location>
</feature>
<sequence length="91" mass="9784">MAGGSKKKKTKPVANPLRGFQTTSVPKASIVDVIKDEDVKTASGTATPDTAPTSIDSEEHKKPDSGANQERELHELSPEELEARLEVSELQ</sequence>
<gene>
    <name evidence="2" type="ORF">LTR32_002569</name>
</gene>
<accession>A0ABR0LA02</accession>
<feature type="compositionally biased region" description="Basic residues" evidence="1">
    <location>
        <begin position="1"/>
        <end position="11"/>
    </location>
</feature>
<organism evidence="2 3">
    <name type="scientific">Rachicladosporium monterosium</name>
    <dbReference type="NCBI Taxonomy" id="1507873"/>
    <lineage>
        <taxon>Eukaryota</taxon>
        <taxon>Fungi</taxon>
        <taxon>Dikarya</taxon>
        <taxon>Ascomycota</taxon>
        <taxon>Pezizomycotina</taxon>
        <taxon>Dothideomycetes</taxon>
        <taxon>Dothideomycetidae</taxon>
        <taxon>Cladosporiales</taxon>
        <taxon>Cladosporiaceae</taxon>
        <taxon>Rachicladosporium</taxon>
    </lineage>
</organism>
<feature type="non-terminal residue" evidence="2">
    <location>
        <position position="91"/>
    </location>
</feature>
<protein>
    <submittedName>
        <fullName evidence="2">Uncharacterized protein</fullName>
    </submittedName>
</protein>
<evidence type="ECO:0000313" key="3">
    <source>
        <dbReference type="Proteomes" id="UP001308179"/>
    </source>
</evidence>
<comment type="caution">
    <text evidence="2">The sequence shown here is derived from an EMBL/GenBank/DDBJ whole genome shotgun (WGS) entry which is preliminary data.</text>
</comment>
<feature type="compositionally biased region" description="Polar residues" evidence="1">
    <location>
        <begin position="42"/>
        <end position="55"/>
    </location>
</feature>
<dbReference type="Proteomes" id="UP001308179">
    <property type="component" value="Unassembled WGS sequence"/>
</dbReference>
<evidence type="ECO:0000313" key="2">
    <source>
        <dbReference type="EMBL" id="KAK5145734.1"/>
    </source>
</evidence>
<evidence type="ECO:0000256" key="1">
    <source>
        <dbReference type="SAM" id="MobiDB-lite"/>
    </source>
</evidence>
<feature type="region of interest" description="Disordered" evidence="1">
    <location>
        <begin position="1"/>
        <end position="91"/>
    </location>
</feature>
<dbReference type="EMBL" id="JAVRRR010000130">
    <property type="protein sequence ID" value="KAK5145734.1"/>
    <property type="molecule type" value="Genomic_DNA"/>
</dbReference>
<name>A0ABR0LA02_9PEZI</name>
<reference evidence="2 3" key="1">
    <citation type="submission" date="2023-08" db="EMBL/GenBank/DDBJ databases">
        <title>Black Yeasts Isolated from many extreme environments.</title>
        <authorList>
            <person name="Coleine C."/>
            <person name="Stajich J.E."/>
            <person name="Selbmann L."/>
        </authorList>
    </citation>
    <scope>NUCLEOTIDE SEQUENCE [LARGE SCALE GENOMIC DNA]</scope>
    <source>
        <strain evidence="2 3">CCFEE 5386</strain>
    </source>
</reference>
<keyword evidence="3" id="KW-1185">Reference proteome</keyword>
<proteinExistence type="predicted"/>